<evidence type="ECO:0000313" key="5">
    <source>
        <dbReference type="Proteomes" id="UP000030746"/>
    </source>
</evidence>
<dbReference type="SMART" id="SM00398">
    <property type="entry name" value="HMG"/>
    <property type="match status" value="2"/>
</dbReference>
<dbReference type="PROSITE" id="PS50118">
    <property type="entry name" value="HMG_BOX_2"/>
    <property type="match status" value="2"/>
</dbReference>
<evidence type="ECO:0000259" key="3">
    <source>
        <dbReference type="PROSITE" id="PS50118"/>
    </source>
</evidence>
<dbReference type="AlphaFoldDB" id="V4BFI6"/>
<dbReference type="GO" id="GO:0005634">
    <property type="term" value="C:nucleus"/>
    <property type="evidence" value="ECO:0007669"/>
    <property type="project" value="UniProtKB-UniRule"/>
</dbReference>
<dbReference type="RefSeq" id="XP_009044675.1">
    <property type="nucleotide sequence ID" value="XM_009046427.1"/>
</dbReference>
<dbReference type="PANTHER" id="PTHR48112:SF22">
    <property type="entry name" value="MITOCHONDRIAL TRANSCRIPTION FACTOR A, ISOFORM B"/>
    <property type="match status" value="1"/>
</dbReference>
<dbReference type="STRING" id="225164.V4BFI6"/>
<dbReference type="Pfam" id="PF00505">
    <property type="entry name" value="HMG_box"/>
    <property type="match status" value="1"/>
</dbReference>
<organism evidence="4 5">
    <name type="scientific">Lottia gigantea</name>
    <name type="common">Giant owl limpet</name>
    <dbReference type="NCBI Taxonomy" id="225164"/>
    <lineage>
        <taxon>Eukaryota</taxon>
        <taxon>Metazoa</taxon>
        <taxon>Spiralia</taxon>
        <taxon>Lophotrochozoa</taxon>
        <taxon>Mollusca</taxon>
        <taxon>Gastropoda</taxon>
        <taxon>Patellogastropoda</taxon>
        <taxon>Lottioidea</taxon>
        <taxon>Lottiidae</taxon>
        <taxon>Lottia</taxon>
    </lineage>
</organism>
<feature type="DNA-binding region" description="HMG box" evidence="2">
    <location>
        <begin position="153"/>
        <end position="213"/>
    </location>
</feature>
<name>V4BFI6_LOTGI</name>
<dbReference type="InterPro" id="IPR036910">
    <property type="entry name" value="HMG_box_dom_sf"/>
</dbReference>
<accession>V4BFI6</accession>
<feature type="domain" description="HMG box" evidence="3">
    <location>
        <begin position="153"/>
        <end position="213"/>
    </location>
</feature>
<dbReference type="SUPFAM" id="SSF47095">
    <property type="entry name" value="HMG-box"/>
    <property type="match status" value="2"/>
</dbReference>
<dbReference type="OrthoDB" id="5550281at2759"/>
<dbReference type="InterPro" id="IPR009071">
    <property type="entry name" value="HMG_box_dom"/>
</dbReference>
<feature type="DNA-binding region" description="HMG box" evidence="2">
    <location>
        <begin position="52"/>
        <end position="120"/>
    </location>
</feature>
<dbReference type="Gene3D" id="1.10.30.10">
    <property type="entry name" value="High mobility group box domain"/>
    <property type="match status" value="2"/>
</dbReference>
<dbReference type="OMA" id="KTINESW"/>
<keyword evidence="1 2" id="KW-0238">DNA-binding</keyword>
<dbReference type="HOGENOM" id="CLU_1196013_0_0_1"/>
<dbReference type="PRINTS" id="PR00886">
    <property type="entry name" value="HIGHMOBLTY12"/>
</dbReference>
<dbReference type="EMBL" id="KB199676">
    <property type="protein sequence ID" value="ESP04632.1"/>
    <property type="molecule type" value="Genomic_DNA"/>
</dbReference>
<keyword evidence="5" id="KW-1185">Reference proteome</keyword>
<dbReference type="Proteomes" id="UP000030746">
    <property type="component" value="Unassembled WGS sequence"/>
</dbReference>
<protein>
    <recommendedName>
        <fullName evidence="3">HMG box domain-containing protein</fullName>
    </recommendedName>
</protein>
<gene>
    <name evidence="4" type="ORF">LOTGIDRAFT_204950</name>
</gene>
<evidence type="ECO:0000313" key="4">
    <source>
        <dbReference type="EMBL" id="ESP04632.1"/>
    </source>
</evidence>
<dbReference type="GeneID" id="20245769"/>
<reference evidence="4 5" key="1">
    <citation type="journal article" date="2013" name="Nature">
        <title>Insights into bilaterian evolution from three spiralian genomes.</title>
        <authorList>
            <person name="Simakov O."/>
            <person name="Marletaz F."/>
            <person name="Cho S.J."/>
            <person name="Edsinger-Gonzales E."/>
            <person name="Havlak P."/>
            <person name="Hellsten U."/>
            <person name="Kuo D.H."/>
            <person name="Larsson T."/>
            <person name="Lv J."/>
            <person name="Arendt D."/>
            <person name="Savage R."/>
            <person name="Osoegawa K."/>
            <person name="de Jong P."/>
            <person name="Grimwood J."/>
            <person name="Chapman J.A."/>
            <person name="Shapiro H."/>
            <person name="Aerts A."/>
            <person name="Otillar R.P."/>
            <person name="Terry A.Y."/>
            <person name="Boore J.L."/>
            <person name="Grigoriev I.V."/>
            <person name="Lindberg D.R."/>
            <person name="Seaver E.C."/>
            <person name="Weisblat D.A."/>
            <person name="Putnam N.H."/>
            <person name="Rokhsar D.S."/>
        </authorList>
    </citation>
    <scope>NUCLEOTIDE SEQUENCE [LARGE SCALE GENOMIC DNA]</scope>
</reference>
<proteinExistence type="predicted"/>
<sequence length="232" mass="26978">MKMAVKAACAKFQFNLDILSKLNQCLTTRVGSLSQCKAFSISSSKKDLIGRPKKPPGPYIIFANSVRERIRKEYPDVTFEELNKKCGQQWKELEANEKKKFSNDFARRKEAYDEQLKYFKETAETVEQKAEINMSKKARRKMKRKKLSGLGKPKAKRSAFNFFTKASCSGKDAISFSEAAERFSKLSPEEKEPYLKESEIDGERYLREIKEWEEEMIDIGRTDVIRKRRGKK</sequence>
<dbReference type="InterPro" id="IPR050342">
    <property type="entry name" value="HMGB"/>
</dbReference>
<dbReference type="PANTHER" id="PTHR48112">
    <property type="entry name" value="HIGH MOBILITY GROUP PROTEIN DSP1"/>
    <property type="match status" value="1"/>
</dbReference>
<dbReference type="KEGG" id="lgi:LOTGIDRAFT_204950"/>
<feature type="domain" description="HMG box" evidence="3">
    <location>
        <begin position="52"/>
        <end position="120"/>
    </location>
</feature>
<keyword evidence="2" id="KW-0539">Nucleus</keyword>
<evidence type="ECO:0000256" key="1">
    <source>
        <dbReference type="ARBA" id="ARBA00023125"/>
    </source>
</evidence>
<dbReference type="GO" id="GO:0003677">
    <property type="term" value="F:DNA binding"/>
    <property type="evidence" value="ECO:0007669"/>
    <property type="project" value="UniProtKB-UniRule"/>
</dbReference>
<evidence type="ECO:0000256" key="2">
    <source>
        <dbReference type="PROSITE-ProRule" id="PRU00267"/>
    </source>
</evidence>
<dbReference type="CTD" id="20245769"/>